<dbReference type="PROSITE" id="PS50878">
    <property type="entry name" value="RT_POL"/>
    <property type="match status" value="1"/>
</dbReference>
<evidence type="ECO:0000313" key="2">
    <source>
        <dbReference type="Ensembl" id="ENSLLEP00000037224.1"/>
    </source>
</evidence>
<organism evidence="2 3">
    <name type="scientific">Leptobrachium leishanense</name>
    <name type="common">Leishan spiny toad</name>
    <dbReference type="NCBI Taxonomy" id="445787"/>
    <lineage>
        <taxon>Eukaryota</taxon>
        <taxon>Metazoa</taxon>
        <taxon>Chordata</taxon>
        <taxon>Craniata</taxon>
        <taxon>Vertebrata</taxon>
        <taxon>Euteleostomi</taxon>
        <taxon>Amphibia</taxon>
        <taxon>Batrachia</taxon>
        <taxon>Anura</taxon>
        <taxon>Pelobatoidea</taxon>
        <taxon>Megophryidae</taxon>
        <taxon>Leptobrachium</taxon>
    </lineage>
</organism>
<dbReference type="Gene3D" id="3.60.10.10">
    <property type="entry name" value="Endonuclease/exonuclease/phosphatase"/>
    <property type="match status" value="1"/>
</dbReference>
<dbReference type="SUPFAM" id="SSF56219">
    <property type="entry name" value="DNase I-like"/>
    <property type="match status" value="1"/>
</dbReference>
<dbReference type="InterPro" id="IPR005135">
    <property type="entry name" value="Endo/exonuclease/phosphatase"/>
</dbReference>
<dbReference type="GeneTree" id="ENSGT00940000165023"/>
<dbReference type="SUPFAM" id="SSF56672">
    <property type="entry name" value="DNA/RNA polymerases"/>
    <property type="match status" value="1"/>
</dbReference>
<proteinExistence type="predicted"/>
<dbReference type="OrthoDB" id="9909359at2759"/>
<accession>A0A8C5WGU9</accession>
<dbReference type="PANTHER" id="PTHR31635">
    <property type="entry name" value="REVERSE TRANSCRIPTASE DOMAIN-CONTAINING PROTEIN-RELATED"/>
    <property type="match status" value="1"/>
</dbReference>
<dbReference type="GO" id="GO:0003824">
    <property type="term" value="F:catalytic activity"/>
    <property type="evidence" value="ECO:0007669"/>
    <property type="project" value="InterPro"/>
</dbReference>
<protein>
    <recommendedName>
        <fullName evidence="1">Reverse transcriptase domain-containing protein</fullName>
    </recommendedName>
</protein>
<dbReference type="Ensembl" id="ENSLLET00000038656.1">
    <property type="protein sequence ID" value="ENSLLEP00000037224.1"/>
    <property type="gene ID" value="ENSLLEG00000023581.1"/>
</dbReference>
<dbReference type="CDD" id="cd09076">
    <property type="entry name" value="L1-EN"/>
    <property type="match status" value="1"/>
</dbReference>
<evidence type="ECO:0000259" key="1">
    <source>
        <dbReference type="PROSITE" id="PS50878"/>
    </source>
</evidence>
<dbReference type="Proteomes" id="UP000694569">
    <property type="component" value="Unplaced"/>
</dbReference>
<feature type="domain" description="Reverse transcriptase" evidence="1">
    <location>
        <begin position="516"/>
        <end position="790"/>
    </location>
</feature>
<dbReference type="Pfam" id="PF00078">
    <property type="entry name" value="RVT_1"/>
    <property type="match status" value="1"/>
</dbReference>
<keyword evidence="3" id="KW-1185">Reference proteome</keyword>
<dbReference type="AlphaFoldDB" id="A0A8C5WGU9"/>
<sequence length="1185" mass="134761">MIPEPAAAGRAAAVAPMDIRVVSYNVRGLNKPEKRRRLLRDLAGLRASVAFIQETHFCSTSPPSLRDRRFPMGFFDHNPDTRSRGTAILFANSIPFEPRDTYLAGDGRCVFVKGAIAGSTYTFANLYLPNTNQHLYLAKALRALESFTEGALILGGDFNVPLVPAEDSSSALHRIPKRVLRRIHLSLHSLRLVDVWRARHPKVKDYTYYSSVHQMYSRLDYFFVPQYDLPLVRTSDIQATTWSDHAPVVLTVASPLSRPREGHWQLNTSLLSDAVVVTKMESSMQSFFDDHSGSDVPLPTIWEAHKAVLRGRLISLASGKRKEYRKEIDELHTTIRNLELEHQTTGEVDTLARLLQTRTQLANALNPQVQRAMLQTKCFFALHEDKPGRLLSRLLKQKRRRVYVPSIRSALGIPLLDPTHIARAFRDYYSSLYHSVEAAGPLPPHLIDNYLTTRIPHRLTAEQRLPLSLPISSEEISQAIKQQKNGKTPGPDGFPALYYKKFGQILTPHMAGTFNALLTDKPFHPHTLSATIVVIPKDGKDHQLCSSFRPISLLNNDLKIFAAILAHRLRQVLPSLVKRDQVGFIPAREARDGTIRTLNVIHEARGSKTPMLLLSTDAEKAFDRVSWPFMFSTMRAMNFPVEFVQWTAALYSDPNAKVKVNGVSSAPFQIRNGTRQGCPLSPLLFALTLEPFLESIRMNASIPGLRGRKHTHKVSAYADDLLFYVTDPLTALPAIVDEFHTYGRLANFKLNMDKSEILNLTTPEAMERRLRRTLPFVWCTTRMRYLGLWLTRTTQDLFKANFLPLWEALCHDMIRWKPLRVSWLGKISILKMNVLPRLLYLFQTLPVHIPVSFFARIRSYCSRFVWNSTRARVGFATLSRSKQSGGLALPNFALYYQASHLVRVVEWTTGGRHALWQDLEWRATPHPSAVLPWIAPHHRSPFLTRHPFVGSTLRVWHSVLRRCSFSSYPSPMLPLSDNPDFPGGLHPRLRGRLATETTPRAAQFLSGQNLLPPWDRPGQTPTPTPLERFNFAQVSHYLLSLPARHRLTRSTTPFETLCLARHPLKHGISVIYSMLQSSLAPDPPSFEHTWERMLDAEISEEQWHATYELTHTWLTPSTSTVYLVQDTHTLVQHPLAYVPHRSTSLTELLEMQHLIWILPARLVGLYPHCPLLEIGARHHCRGHRP</sequence>
<dbReference type="PANTHER" id="PTHR31635:SF196">
    <property type="entry name" value="REVERSE TRANSCRIPTASE DOMAIN-CONTAINING PROTEIN-RELATED"/>
    <property type="match status" value="1"/>
</dbReference>
<dbReference type="InterPro" id="IPR036691">
    <property type="entry name" value="Endo/exonu/phosph_ase_sf"/>
</dbReference>
<evidence type="ECO:0000313" key="3">
    <source>
        <dbReference type="Proteomes" id="UP000694569"/>
    </source>
</evidence>
<dbReference type="InterPro" id="IPR000477">
    <property type="entry name" value="RT_dom"/>
</dbReference>
<dbReference type="InterPro" id="IPR043502">
    <property type="entry name" value="DNA/RNA_pol_sf"/>
</dbReference>
<reference evidence="2" key="1">
    <citation type="submission" date="2025-08" db="UniProtKB">
        <authorList>
            <consortium name="Ensembl"/>
        </authorList>
    </citation>
    <scope>IDENTIFICATION</scope>
</reference>
<dbReference type="CDD" id="cd01650">
    <property type="entry name" value="RT_nLTR_like"/>
    <property type="match status" value="1"/>
</dbReference>
<name>A0A8C5WGU9_9ANUR</name>
<dbReference type="Pfam" id="PF03372">
    <property type="entry name" value="Exo_endo_phos"/>
    <property type="match status" value="1"/>
</dbReference>
<reference evidence="2" key="2">
    <citation type="submission" date="2025-09" db="UniProtKB">
        <authorList>
            <consortium name="Ensembl"/>
        </authorList>
    </citation>
    <scope>IDENTIFICATION</scope>
</reference>